<accession>A0A1H7XFF1</accession>
<keyword evidence="3" id="KW-1185">Reference proteome</keyword>
<dbReference type="GO" id="GO:0016301">
    <property type="term" value="F:kinase activity"/>
    <property type="evidence" value="ECO:0007669"/>
    <property type="project" value="UniProtKB-KW"/>
</dbReference>
<feature type="domain" description="Transcription elongation factor GreA/GreB C-terminal" evidence="1">
    <location>
        <begin position="50"/>
        <end position="123"/>
    </location>
</feature>
<dbReference type="GO" id="GO:0032784">
    <property type="term" value="P:regulation of DNA-templated transcription elongation"/>
    <property type="evidence" value="ECO:0007669"/>
    <property type="project" value="InterPro"/>
</dbReference>
<dbReference type="EMBL" id="FOAF01000010">
    <property type="protein sequence ID" value="SEM32622.1"/>
    <property type="molecule type" value="Genomic_DNA"/>
</dbReference>
<organism evidence="2 3">
    <name type="scientific">Olivibacter domesticus</name>
    <name type="common">Pseudosphingobacterium domesticum</name>
    <dbReference type="NCBI Taxonomy" id="407022"/>
    <lineage>
        <taxon>Bacteria</taxon>
        <taxon>Pseudomonadati</taxon>
        <taxon>Bacteroidota</taxon>
        <taxon>Sphingobacteriia</taxon>
        <taxon>Sphingobacteriales</taxon>
        <taxon>Sphingobacteriaceae</taxon>
        <taxon>Olivibacter</taxon>
    </lineage>
</organism>
<dbReference type="GO" id="GO:0070063">
    <property type="term" value="F:RNA polymerase binding"/>
    <property type="evidence" value="ECO:0007669"/>
    <property type="project" value="InterPro"/>
</dbReference>
<protein>
    <submittedName>
        <fullName evidence="2">Regulator of nucleoside diphosphate kinase</fullName>
    </submittedName>
</protein>
<proteinExistence type="predicted"/>
<dbReference type="InterPro" id="IPR023459">
    <property type="entry name" value="Tscrpt_elong_fac_GreA/B_fam"/>
</dbReference>
<dbReference type="GO" id="GO:0006354">
    <property type="term" value="P:DNA-templated transcription elongation"/>
    <property type="evidence" value="ECO:0007669"/>
    <property type="project" value="TreeGrafter"/>
</dbReference>
<dbReference type="InterPro" id="IPR036953">
    <property type="entry name" value="GreA/GreB_C_sf"/>
</dbReference>
<evidence type="ECO:0000259" key="1">
    <source>
        <dbReference type="Pfam" id="PF01272"/>
    </source>
</evidence>
<evidence type="ECO:0000313" key="3">
    <source>
        <dbReference type="Proteomes" id="UP000199421"/>
    </source>
</evidence>
<gene>
    <name evidence="2" type="ORF">SAMN05661044_04879</name>
</gene>
<name>A0A1H7XFF1_OLID1</name>
<dbReference type="Proteomes" id="UP000199421">
    <property type="component" value="Unassembled WGS sequence"/>
</dbReference>
<dbReference type="PANTHER" id="PTHR30437:SF5">
    <property type="entry name" value="REGULATOR OF NUCLEOSIDE DIPHOSPHATE KINASE"/>
    <property type="match status" value="1"/>
</dbReference>
<dbReference type="PANTHER" id="PTHR30437">
    <property type="entry name" value="TRANSCRIPTION ELONGATION FACTOR GREA"/>
    <property type="match status" value="1"/>
</dbReference>
<dbReference type="STRING" id="407022.SAMN05661044_04879"/>
<dbReference type="Gene3D" id="3.10.50.30">
    <property type="entry name" value="Transcription elongation factor, GreA/GreB, C-terminal domain"/>
    <property type="match status" value="1"/>
</dbReference>
<reference evidence="3" key="1">
    <citation type="submission" date="2016-10" db="EMBL/GenBank/DDBJ databases">
        <authorList>
            <person name="Varghese N."/>
            <person name="Submissions S."/>
        </authorList>
    </citation>
    <scope>NUCLEOTIDE SEQUENCE [LARGE SCALE GENOMIC DNA]</scope>
    <source>
        <strain evidence="3">DSM 18733</strain>
    </source>
</reference>
<keyword evidence="2" id="KW-0808">Transferase</keyword>
<dbReference type="SUPFAM" id="SSF54534">
    <property type="entry name" value="FKBP-like"/>
    <property type="match status" value="1"/>
</dbReference>
<dbReference type="InterPro" id="IPR001437">
    <property type="entry name" value="Tscrpt_elong_fac_GreA/B_C"/>
</dbReference>
<dbReference type="AlphaFoldDB" id="A0A1H7XFF1"/>
<sequence>MNHLENQVVLSEEDFDLLTKYVKPTDNKENEMSLAYELGRATVLKKLDVPKDRVRIDARIKIQDVDSTLITALTLVAPENANIKEQKISVITPIGSALIGFKKGDRVEWKMPSGIKRYVILEVD</sequence>
<dbReference type="GO" id="GO:0003677">
    <property type="term" value="F:DNA binding"/>
    <property type="evidence" value="ECO:0007669"/>
    <property type="project" value="InterPro"/>
</dbReference>
<dbReference type="Pfam" id="PF01272">
    <property type="entry name" value="GreA_GreB"/>
    <property type="match status" value="1"/>
</dbReference>
<keyword evidence="2" id="KW-0418">Kinase</keyword>
<dbReference type="RefSeq" id="WP_093330439.1">
    <property type="nucleotide sequence ID" value="NZ_FOAF01000010.1"/>
</dbReference>
<dbReference type="OrthoDB" id="192847at2"/>
<evidence type="ECO:0000313" key="2">
    <source>
        <dbReference type="EMBL" id="SEM32622.1"/>
    </source>
</evidence>